<dbReference type="GO" id="GO:0007508">
    <property type="term" value="P:larval heart development"/>
    <property type="evidence" value="ECO:0007669"/>
    <property type="project" value="TreeGrafter"/>
</dbReference>
<name>A0A091F5C9_CORBR</name>
<dbReference type="PANTHER" id="PTHR33395">
    <property type="entry name" value="TRANSCRIPTASE, PUTATIVE-RELATED-RELATED"/>
    <property type="match status" value="1"/>
</dbReference>
<evidence type="ECO:0008006" key="3">
    <source>
        <dbReference type="Google" id="ProtNLM"/>
    </source>
</evidence>
<sequence>GSKVPPTIREEEVWDHLMKLNSHKSMGPNEVHSRVLKKLADVVAKTISIIFEKSRQSCKVTSDKEKGNITPIFKKRRKEDLENYRSLSLTSGPGMIMDQILLEAVLWHIKDKEV</sequence>
<proteinExistence type="predicted"/>
<evidence type="ECO:0000313" key="1">
    <source>
        <dbReference type="EMBL" id="KFO64037.1"/>
    </source>
</evidence>
<evidence type="ECO:0000313" key="2">
    <source>
        <dbReference type="Proteomes" id="UP000052976"/>
    </source>
</evidence>
<feature type="non-terminal residue" evidence="1">
    <location>
        <position position="1"/>
    </location>
</feature>
<dbReference type="GO" id="GO:0061343">
    <property type="term" value="P:cell adhesion involved in heart morphogenesis"/>
    <property type="evidence" value="ECO:0007669"/>
    <property type="project" value="TreeGrafter"/>
</dbReference>
<accession>A0A091F5C9</accession>
<gene>
    <name evidence="1" type="ORF">N302_10328</name>
</gene>
<feature type="non-terminal residue" evidence="1">
    <location>
        <position position="114"/>
    </location>
</feature>
<keyword evidence="2" id="KW-1185">Reference proteome</keyword>
<dbReference type="PANTHER" id="PTHR33395:SF22">
    <property type="entry name" value="REVERSE TRANSCRIPTASE DOMAIN-CONTAINING PROTEIN"/>
    <property type="match status" value="1"/>
</dbReference>
<organism evidence="1 2">
    <name type="scientific">Corvus brachyrhynchos</name>
    <name type="common">American crow</name>
    <dbReference type="NCBI Taxonomy" id="85066"/>
    <lineage>
        <taxon>Eukaryota</taxon>
        <taxon>Metazoa</taxon>
        <taxon>Chordata</taxon>
        <taxon>Craniata</taxon>
        <taxon>Vertebrata</taxon>
        <taxon>Euteleostomi</taxon>
        <taxon>Archelosauria</taxon>
        <taxon>Archosauria</taxon>
        <taxon>Dinosauria</taxon>
        <taxon>Saurischia</taxon>
        <taxon>Theropoda</taxon>
        <taxon>Coelurosauria</taxon>
        <taxon>Aves</taxon>
        <taxon>Neognathae</taxon>
        <taxon>Neoaves</taxon>
        <taxon>Telluraves</taxon>
        <taxon>Australaves</taxon>
        <taxon>Passeriformes</taxon>
        <taxon>Corvoidea</taxon>
        <taxon>Corvidae</taxon>
        <taxon>Corvus</taxon>
    </lineage>
</organism>
<protein>
    <recommendedName>
        <fullName evidence="3">RNA-directed DNA polymerase from mobile element jockey</fullName>
    </recommendedName>
</protein>
<reference evidence="1 2" key="1">
    <citation type="submission" date="2014-04" db="EMBL/GenBank/DDBJ databases">
        <title>Genome evolution of avian class.</title>
        <authorList>
            <person name="Zhang G."/>
            <person name="Li C."/>
        </authorList>
    </citation>
    <scope>NUCLEOTIDE SEQUENCE [LARGE SCALE GENOMIC DNA]</scope>
    <source>
        <strain evidence="1">BGI_N302</strain>
    </source>
</reference>
<dbReference type="GO" id="GO:0031012">
    <property type="term" value="C:extracellular matrix"/>
    <property type="evidence" value="ECO:0007669"/>
    <property type="project" value="TreeGrafter"/>
</dbReference>
<dbReference type="AlphaFoldDB" id="A0A091F5C9"/>
<dbReference type="Proteomes" id="UP000052976">
    <property type="component" value="Unassembled WGS sequence"/>
</dbReference>
<dbReference type="EMBL" id="KK719541">
    <property type="protein sequence ID" value="KFO64037.1"/>
    <property type="molecule type" value="Genomic_DNA"/>
</dbReference>